<dbReference type="PANTHER" id="PTHR23519:SF2">
    <property type="entry name" value="AUTOPHAGY-RELATED PROTEIN 22"/>
    <property type="match status" value="1"/>
</dbReference>
<evidence type="ECO:0000313" key="10">
    <source>
        <dbReference type="EMBL" id="KIX01250.1"/>
    </source>
</evidence>
<evidence type="ECO:0000256" key="1">
    <source>
        <dbReference type="ARBA" id="ARBA00004128"/>
    </source>
</evidence>
<comment type="function">
    <text evidence="8 9">Vacuolar effluxer which mediate the efflux of amino acids resulting from autophagic degradation. The release of autophagic amino acids allows the maintenance of protein synthesis and viability during nitrogen starvation.</text>
</comment>
<keyword evidence="11" id="KW-1185">Reference proteome</keyword>
<organism evidence="10 11">
    <name type="scientific">Rhinocladiella mackenziei CBS 650.93</name>
    <dbReference type="NCBI Taxonomy" id="1442369"/>
    <lineage>
        <taxon>Eukaryota</taxon>
        <taxon>Fungi</taxon>
        <taxon>Dikarya</taxon>
        <taxon>Ascomycota</taxon>
        <taxon>Pezizomycotina</taxon>
        <taxon>Eurotiomycetes</taxon>
        <taxon>Chaetothyriomycetidae</taxon>
        <taxon>Chaetothyriales</taxon>
        <taxon>Herpotrichiellaceae</taxon>
        <taxon>Rhinocladiella</taxon>
    </lineage>
</organism>
<keyword evidence="9" id="KW-0029">Amino-acid transport</keyword>
<feature type="transmembrane region" description="Helical" evidence="9">
    <location>
        <begin position="227"/>
        <end position="245"/>
    </location>
</feature>
<sequence>MSVFGLIANSLGAVVTIVIVIILSATLSGGSAQTAGLLVTTVVGFITVAGSIVAFLGLPAVPSKPTSNLKGSWSRPILDFFIPFKDLLLRKNMLALLVSYTIYTDSTFTLISIVGQLFVAEVHPSTLEYSLYSLSQSLLSIGCTVAFFVIRPYIRIKLETWLIMGYALILLIPAWGCIGLSSVDFGFKNRWEFYVQLFVISLSGSFVNASFRVLFSELIPKGSEVEWFGLQLILSCATVWINYVASGPLQSATHPLRFPLVLGLVPACCGDLSRSTFELPKPSSLDPVWGEASFARLFDL</sequence>
<dbReference type="Proteomes" id="UP000053617">
    <property type="component" value="Unassembled WGS sequence"/>
</dbReference>
<dbReference type="InterPro" id="IPR050495">
    <property type="entry name" value="ATG22/LtaA_families"/>
</dbReference>
<dbReference type="EMBL" id="KN847481">
    <property type="protein sequence ID" value="KIX01250.1"/>
    <property type="molecule type" value="Genomic_DNA"/>
</dbReference>
<keyword evidence="9" id="KW-0926">Vacuole</keyword>
<feature type="transmembrane region" description="Helical" evidence="9">
    <location>
        <begin position="131"/>
        <end position="150"/>
    </location>
</feature>
<feature type="transmembrane region" description="Helical" evidence="9">
    <location>
        <begin position="7"/>
        <end position="29"/>
    </location>
</feature>
<keyword evidence="3 9" id="KW-0813">Transport</keyword>
<evidence type="ECO:0000256" key="7">
    <source>
        <dbReference type="ARBA" id="ARBA00023136"/>
    </source>
</evidence>
<dbReference type="RefSeq" id="XP_013268386.1">
    <property type="nucleotide sequence ID" value="XM_013412932.1"/>
</dbReference>
<proteinExistence type="inferred from homology"/>
<comment type="similarity">
    <text evidence="2 9">Belongs to the ATG22 family.</text>
</comment>
<keyword evidence="7 9" id="KW-0472">Membrane</keyword>
<feature type="transmembrane region" description="Helical" evidence="9">
    <location>
        <begin position="193"/>
        <end position="215"/>
    </location>
</feature>
<evidence type="ECO:0000256" key="6">
    <source>
        <dbReference type="ARBA" id="ARBA00023006"/>
    </source>
</evidence>
<dbReference type="GeneID" id="25297046"/>
<reference evidence="10 11" key="1">
    <citation type="submission" date="2015-01" db="EMBL/GenBank/DDBJ databases">
        <title>The Genome Sequence of Rhinocladiella mackenzie CBS 650.93.</title>
        <authorList>
            <consortium name="The Broad Institute Genomics Platform"/>
            <person name="Cuomo C."/>
            <person name="de Hoog S."/>
            <person name="Gorbushina A."/>
            <person name="Stielow B."/>
            <person name="Teixiera M."/>
            <person name="Abouelleil A."/>
            <person name="Chapman S.B."/>
            <person name="Priest M."/>
            <person name="Young S.K."/>
            <person name="Wortman J."/>
            <person name="Nusbaum C."/>
            <person name="Birren B."/>
        </authorList>
    </citation>
    <scope>NUCLEOTIDE SEQUENCE [LARGE SCALE GENOMIC DNA]</scope>
    <source>
        <strain evidence="10 11">CBS 650.93</strain>
    </source>
</reference>
<dbReference type="HOGENOM" id="CLU_927964_0_0_1"/>
<evidence type="ECO:0000256" key="3">
    <source>
        <dbReference type="ARBA" id="ARBA00022448"/>
    </source>
</evidence>
<keyword evidence="5 9" id="KW-1133">Transmembrane helix</keyword>
<gene>
    <name evidence="10" type="ORF">Z518_08975</name>
</gene>
<evidence type="ECO:0000256" key="8">
    <source>
        <dbReference type="ARBA" id="ARBA00024801"/>
    </source>
</evidence>
<dbReference type="STRING" id="1442369.A0A0D2IXB8"/>
<dbReference type="SUPFAM" id="SSF103473">
    <property type="entry name" value="MFS general substrate transporter"/>
    <property type="match status" value="1"/>
</dbReference>
<dbReference type="GO" id="GO:0032974">
    <property type="term" value="P:amino acid transmembrane export from vacuole"/>
    <property type="evidence" value="ECO:0007669"/>
    <property type="project" value="TreeGrafter"/>
</dbReference>
<protein>
    <recommendedName>
        <fullName evidence="9">Autophagy-related protein</fullName>
    </recommendedName>
</protein>
<evidence type="ECO:0000256" key="2">
    <source>
        <dbReference type="ARBA" id="ARBA00006978"/>
    </source>
</evidence>
<dbReference type="GO" id="GO:0005774">
    <property type="term" value="C:vacuolar membrane"/>
    <property type="evidence" value="ECO:0007669"/>
    <property type="project" value="UniProtKB-SubCell"/>
</dbReference>
<evidence type="ECO:0000256" key="5">
    <source>
        <dbReference type="ARBA" id="ARBA00022989"/>
    </source>
</evidence>
<evidence type="ECO:0000313" key="11">
    <source>
        <dbReference type="Proteomes" id="UP000053617"/>
    </source>
</evidence>
<comment type="subcellular location">
    <subcellularLocation>
        <location evidence="1 9">Vacuole membrane</location>
        <topology evidence="1 9">Multi-pass membrane protein</topology>
    </subcellularLocation>
</comment>
<feature type="transmembrane region" description="Helical" evidence="9">
    <location>
        <begin position="94"/>
        <end position="119"/>
    </location>
</feature>
<dbReference type="Gene3D" id="1.20.1250.20">
    <property type="entry name" value="MFS general substrate transporter like domains"/>
    <property type="match status" value="1"/>
</dbReference>
<feature type="transmembrane region" description="Helical" evidence="9">
    <location>
        <begin position="35"/>
        <end position="61"/>
    </location>
</feature>
<dbReference type="InterPro" id="IPR024671">
    <property type="entry name" value="Atg22-like"/>
</dbReference>
<accession>A0A0D2IXB8</accession>
<dbReference type="PANTHER" id="PTHR23519">
    <property type="entry name" value="AUTOPHAGY-RELATED PROTEIN 22"/>
    <property type="match status" value="1"/>
</dbReference>
<comment type="caution">
    <text evidence="9">Lacks conserved residue(s) required for the propagation of feature annotation.</text>
</comment>
<dbReference type="GO" id="GO:0006914">
    <property type="term" value="P:autophagy"/>
    <property type="evidence" value="ECO:0007669"/>
    <property type="project" value="UniProtKB-KW"/>
</dbReference>
<keyword evidence="6 9" id="KW-0072">Autophagy</keyword>
<dbReference type="VEuPathDB" id="FungiDB:Z518_08975"/>
<evidence type="ECO:0000256" key="9">
    <source>
        <dbReference type="RuleBase" id="RU363073"/>
    </source>
</evidence>
<evidence type="ECO:0000256" key="4">
    <source>
        <dbReference type="ARBA" id="ARBA00022692"/>
    </source>
</evidence>
<dbReference type="AlphaFoldDB" id="A0A0D2IXB8"/>
<keyword evidence="4 9" id="KW-0812">Transmembrane</keyword>
<dbReference type="Pfam" id="PF11700">
    <property type="entry name" value="ATG22"/>
    <property type="match status" value="1"/>
</dbReference>
<dbReference type="OrthoDB" id="42657at2759"/>
<dbReference type="InterPro" id="IPR036259">
    <property type="entry name" value="MFS_trans_sf"/>
</dbReference>
<feature type="transmembrane region" description="Helical" evidence="9">
    <location>
        <begin position="162"/>
        <end position="181"/>
    </location>
</feature>
<name>A0A0D2IXB8_9EURO</name>